<dbReference type="GO" id="GO:0008483">
    <property type="term" value="F:transaminase activity"/>
    <property type="evidence" value="ECO:0007669"/>
    <property type="project" value="TreeGrafter"/>
</dbReference>
<evidence type="ECO:0000256" key="2">
    <source>
        <dbReference type="ARBA" id="ARBA00037999"/>
    </source>
</evidence>
<evidence type="ECO:0000256" key="4">
    <source>
        <dbReference type="PIRSR" id="PIRSR000390-2"/>
    </source>
</evidence>
<dbReference type="PANTHER" id="PTHR30244:SF36">
    <property type="entry name" value="3-OXO-GLUCOSE-6-PHOSPHATE:GLUTAMATE AMINOTRANSFERASE"/>
    <property type="match status" value="1"/>
</dbReference>
<reference evidence="6 7" key="1">
    <citation type="journal article" date="2016" name="Nat. Commun.">
        <title>Thousands of microbial genomes shed light on interconnected biogeochemical processes in an aquifer system.</title>
        <authorList>
            <person name="Anantharaman K."/>
            <person name="Brown C.T."/>
            <person name="Hug L.A."/>
            <person name="Sharon I."/>
            <person name="Castelle C.J."/>
            <person name="Probst A.J."/>
            <person name="Thomas B.C."/>
            <person name="Singh A."/>
            <person name="Wilkins M.J."/>
            <person name="Karaoz U."/>
            <person name="Brodie E.L."/>
            <person name="Williams K.H."/>
            <person name="Hubbard S.S."/>
            <person name="Banfield J.F."/>
        </authorList>
    </citation>
    <scope>NUCLEOTIDE SEQUENCE [LARGE SCALE GENOMIC DNA]</scope>
</reference>
<proteinExistence type="inferred from homology"/>
<dbReference type="PIRSF" id="PIRSF000390">
    <property type="entry name" value="PLP_StrS"/>
    <property type="match status" value="1"/>
</dbReference>
<feature type="modified residue" description="N6-(pyridoxal phosphate)lysine" evidence="4">
    <location>
        <position position="186"/>
    </location>
</feature>
<organism evidence="6 7">
    <name type="scientific">Candidatus Daviesbacteria bacterium RIFCSPLOWO2_01_FULL_40_24</name>
    <dbReference type="NCBI Taxonomy" id="1797787"/>
    <lineage>
        <taxon>Bacteria</taxon>
        <taxon>Candidatus Daviesiibacteriota</taxon>
    </lineage>
</organism>
<dbReference type="GO" id="GO:0030170">
    <property type="term" value="F:pyridoxal phosphate binding"/>
    <property type="evidence" value="ECO:0007669"/>
    <property type="project" value="TreeGrafter"/>
</dbReference>
<dbReference type="AlphaFoldDB" id="A0A1F5MJB5"/>
<dbReference type="Proteomes" id="UP000178017">
    <property type="component" value="Unassembled WGS sequence"/>
</dbReference>
<dbReference type="SUPFAM" id="SSF53383">
    <property type="entry name" value="PLP-dependent transferases"/>
    <property type="match status" value="1"/>
</dbReference>
<keyword evidence="1 4" id="KW-0663">Pyridoxal phosphate</keyword>
<dbReference type="InterPro" id="IPR015422">
    <property type="entry name" value="PyrdxlP-dep_Trfase_small"/>
</dbReference>
<dbReference type="Pfam" id="PF01041">
    <property type="entry name" value="DegT_DnrJ_EryC1"/>
    <property type="match status" value="1"/>
</dbReference>
<evidence type="ECO:0000256" key="1">
    <source>
        <dbReference type="ARBA" id="ARBA00022898"/>
    </source>
</evidence>
<accession>A0A1F5MJB5</accession>
<evidence type="ECO:0000256" key="3">
    <source>
        <dbReference type="PIRSR" id="PIRSR000390-1"/>
    </source>
</evidence>
<protein>
    <recommendedName>
        <fullName evidence="8">Erythromycin biosynthesis sensory transduction protein eryC1</fullName>
    </recommendedName>
</protein>
<sequence length="371" mass="41506">MKIPLIDLGAQHQPLMKEINSSIKEIFENSSFIKGPTLQKFEKEFAKFIGTKYAVGVASGTDALHLSLMALGIGPGDEVIIPVNTFISTAYAALYVGAKPVFVDIDENTYNVDVNMIEDKITKRTRVIIPVHLYGTPAQMDKILSLAKKYNLIVIEDAAQAHGSCFKNKKAGTMGNLAAFSFYTSKNLGACGDAGAITTNSRKMADLLIRLRDFGRLSHTQYSEVGINSRLDTIQAAILSIKLNHLNRWNEKRRQVARYYHLKLEALNIPGLIVPQISKDCLPVYYVYTIRCKKRDKLAEYLLSNGVQTGIYYPLPLHLQKSLKSLGYKKGDFPITETVSEEILSLPMYPELTHSQQDFVIKAIMDFYAKN</sequence>
<evidence type="ECO:0000256" key="5">
    <source>
        <dbReference type="RuleBase" id="RU004508"/>
    </source>
</evidence>
<evidence type="ECO:0008006" key="8">
    <source>
        <dbReference type="Google" id="ProtNLM"/>
    </source>
</evidence>
<dbReference type="Gene3D" id="3.40.640.10">
    <property type="entry name" value="Type I PLP-dependent aspartate aminotransferase-like (Major domain)"/>
    <property type="match status" value="1"/>
</dbReference>
<gene>
    <name evidence="6" type="ORF">A3B49_01060</name>
</gene>
<dbReference type="EMBL" id="MFDO01000018">
    <property type="protein sequence ID" value="OGE65461.1"/>
    <property type="molecule type" value="Genomic_DNA"/>
</dbReference>
<comment type="caution">
    <text evidence="6">The sequence shown here is derived from an EMBL/GenBank/DDBJ whole genome shotgun (WGS) entry which is preliminary data.</text>
</comment>
<comment type="similarity">
    <text evidence="2 5">Belongs to the DegT/DnrJ/EryC1 family.</text>
</comment>
<dbReference type="InterPro" id="IPR015421">
    <property type="entry name" value="PyrdxlP-dep_Trfase_major"/>
</dbReference>
<dbReference type="InterPro" id="IPR015424">
    <property type="entry name" value="PyrdxlP-dep_Trfase"/>
</dbReference>
<dbReference type="Gene3D" id="3.90.1150.10">
    <property type="entry name" value="Aspartate Aminotransferase, domain 1"/>
    <property type="match status" value="1"/>
</dbReference>
<dbReference type="GO" id="GO:0000271">
    <property type="term" value="P:polysaccharide biosynthetic process"/>
    <property type="evidence" value="ECO:0007669"/>
    <property type="project" value="TreeGrafter"/>
</dbReference>
<evidence type="ECO:0000313" key="6">
    <source>
        <dbReference type="EMBL" id="OGE65461.1"/>
    </source>
</evidence>
<feature type="active site" description="Proton acceptor" evidence="3">
    <location>
        <position position="186"/>
    </location>
</feature>
<dbReference type="InterPro" id="IPR000653">
    <property type="entry name" value="DegT/StrS_aminotransferase"/>
</dbReference>
<dbReference type="CDD" id="cd00616">
    <property type="entry name" value="AHBA_syn"/>
    <property type="match status" value="1"/>
</dbReference>
<name>A0A1F5MJB5_9BACT</name>
<dbReference type="PANTHER" id="PTHR30244">
    <property type="entry name" value="TRANSAMINASE"/>
    <property type="match status" value="1"/>
</dbReference>
<evidence type="ECO:0000313" key="7">
    <source>
        <dbReference type="Proteomes" id="UP000178017"/>
    </source>
</evidence>